<evidence type="ECO:0000313" key="1">
    <source>
        <dbReference type="EMBL" id="CZR68176.1"/>
    </source>
</evidence>
<reference evidence="1 2" key="1">
    <citation type="submission" date="2016-03" db="EMBL/GenBank/DDBJ databases">
        <authorList>
            <person name="Ploux O."/>
        </authorList>
    </citation>
    <scope>NUCLEOTIDE SEQUENCE [LARGE SCALE GENOMIC DNA]</scope>
    <source>
        <strain evidence="1 2">UAMH 11012</strain>
    </source>
</reference>
<accession>A0A1L7XT03</accession>
<evidence type="ECO:0000313" key="2">
    <source>
        <dbReference type="Proteomes" id="UP000184330"/>
    </source>
</evidence>
<name>A0A1L7XT03_9HELO</name>
<dbReference type="AlphaFoldDB" id="A0A1L7XT03"/>
<gene>
    <name evidence="1" type="ORF">PAC_18075</name>
</gene>
<dbReference type="OrthoDB" id="10477648at2759"/>
<proteinExistence type="predicted"/>
<dbReference type="Proteomes" id="UP000184330">
    <property type="component" value="Unassembled WGS sequence"/>
</dbReference>
<dbReference type="EMBL" id="FJOG01000052">
    <property type="protein sequence ID" value="CZR68176.1"/>
    <property type="molecule type" value="Genomic_DNA"/>
</dbReference>
<keyword evidence="2" id="KW-1185">Reference proteome</keyword>
<organism evidence="1 2">
    <name type="scientific">Phialocephala subalpina</name>
    <dbReference type="NCBI Taxonomy" id="576137"/>
    <lineage>
        <taxon>Eukaryota</taxon>
        <taxon>Fungi</taxon>
        <taxon>Dikarya</taxon>
        <taxon>Ascomycota</taxon>
        <taxon>Pezizomycotina</taxon>
        <taxon>Leotiomycetes</taxon>
        <taxon>Helotiales</taxon>
        <taxon>Mollisiaceae</taxon>
        <taxon>Phialocephala</taxon>
        <taxon>Phialocephala fortinii species complex</taxon>
    </lineage>
</organism>
<protein>
    <submittedName>
        <fullName evidence="1">Uncharacterized protein</fullName>
    </submittedName>
</protein>
<sequence length="346" mass="37922">MSSSEQGLSIVQSPIELLSRSQGTSSPSTAQRELLFTILDQSSTTSKPLNTSLCHLAKLSDDILMLIFELIFTDYGICGATCFGLAHRQLYKVLKSFHPDPISLAARIESSFSRTNLNCTDNSTFYPGVCLGTMLKNFMAPNYRPANNPEYRYLPVAKYGRKAGSRDEEELEKLYVDEWMKQLKEGIKFGEPGGVLMPWETSSGRFWRDEECAIPYVSREQRRLCSSEAQVYPGVLDVVTAAGVGLGGVKRAGGLWVVVGGSDLASGSGVTSGGSCGKEELVQAKLKIERLQGGAEKQKRRERGGLRKMEGELKRGSVELARAKGNLELEHVRAERDELLAAGDVI</sequence>